<dbReference type="SUPFAM" id="SSF81383">
    <property type="entry name" value="F-box domain"/>
    <property type="match status" value="1"/>
</dbReference>
<proteinExistence type="predicted"/>
<name>A0ABQ8K712_9APHY</name>
<dbReference type="Proteomes" id="UP000814176">
    <property type="component" value="Unassembled WGS sequence"/>
</dbReference>
<organism evidence="1 2">
    <name type="scientific">Rhodofomes roseus</name>
    <dbReference type="NCBI Taxonomy" id="34475"/>
    <lineage>
        <taxon>Eukaryota</taxon>
        <taxon>Fungi</taxon>
        <taxon>Dikarya</taxon>
        <taxon>Basidiomycota</taxon>
        <taxon>Agaricomycotina</taxon>
        <taxon>Agaricomycetes</taxon>
        <taxon>Polyporales</taxon>
        <taxon>Rhodofomes</taxon>
    </lineage>
</organism>
<comment type="caution">
    <text evidence="1">The sequence shown here is derived from an EMBL/GenBank/DDBJ whole genome shotgun (WGS) entry which is preliminary data.</text>
</comment>
<evidence type="ECO:0008006" key="3">
    <source>
        <dbReference type="Google" id="ProtNLM"/>
    </source>
</evidence>
<dbReference type="EMBL" id="JADCUA010000020">
    <property type="protein sequence ID" value="KAH9833023.1"/>
    <property type="molecule type" value="Genomic_DNA"/>
</dbReference>
<accession>A0ABQ8K712</accession>
<reference evidence="1 2" key="1">
    <citation type="journal article" date="2021" name="Environ. Microbiol.">
        <title>Gene family expansions and transcriptome signatures uncover fungal adaptations to wood decay.</title>
        <authorList>
            <person name="Hage H."/>
            <person name="Miyauchi S."/>
            <person name="Viragh M."/>
            <person name="Drula E."/>
            <person name="Min B."/>
            <person name="Chaduli D."/>
            <person name="Navarro D."/>
            <person name="Favel A."/>
            <person name="Norest M."/>
            <person name="Lesage-Meessen L."/>
            <person name="Balint B."/>
            <person name="Merenyi Z."/>
            <person name="de Eugenio L."/>
            <person name="Morin E."/>
            <person name="Martinez A.T."/>
            <person name="Baldrian P."/>
            <person name="Stursova M."/>
            <person name="Martinez M.J."/>
            <person name="Novotny C."/>
            <person name="Magnuson J.K."/>
            <person name="Spatafora J.W."/>
            <person name="Maurice S."/>
            <person name="Pangilinan J."/>
            <person name="Andreopoulos W."/>
            <person name="LaButti K."/>
            <person name="Hundley H."/>
            <person name="Na H."/>
            <person name="Kuo A."/>
            <person name="Barry K."/>
            <person name="Lipzen A."/>
            <person name="Henrissat B."/>
            <person name="Riley R."/>
            <person name="Ahrendt S."/>
            <person name="Nagy L.G."/>
            <person name="Grigoriev I.V."/>
            <person name="Martin F."/>
            <person name="Rosso M.N."/>
        </authorList>
    </citation>
    <scope>NUCLEOTIDE SEQUENCE [LARGE SCALE GENOMIC DNA]</scope>
    <source>
        <strain evidence="1 2">CIRM-BRFM 1785</strain>
    </source>
</reference>
<dbReference type="RefSeq" id="XP_047775789.1">
    <property type="nucleotide sequence ID" value="XM_047917289.1"/>
</dbReference>
<dbReference type="GeneID" id="71998021"/>
<evidence type="ECO:0000313" key="1">
    <source>
        <dbReference type="EMBL" id="KAH9833023.1"/>
    </source>
</evidence>
<sequence length="179" mass="20534">MRRFPKSGRHSCARRAVTQLAVELDPDCCSCRTFATIETTLDTVLTRSTDNMSLGGLDADVCHHILRELSEKDLWSILHTCRWLREACMPLLFRTVSHTIRGPWAFTMHERFLVASCKPYVQTLILHDKCPDQRTEEEMTHPYGMPLYYTKDRTVCGAWPGGPVAERLRELPALRSLTI</sequence>
<keyword evidence="2" id="KW-1185">Reference proteome</keyword>
<dbReference type="InterPro" id="IPR036047">
    <property type="entry name" value="F-box-like_dom_sf"/>
</dbReference>
<gene>
    <name evidence="1" type="ORF">C8Q71DRAFT_248574</name>
</gene>
<evidence type="ECO:0000313" key="2">
    <source>
        <dbReference type="Proteomes" id="UP000814176"/>
    </source>
</evidence>
<protein>
    <recommendedName>
        <fullName evidence="3">F-box domain-containing protein</fullName>
    </recommendedName>
</protein>